<reference evidence="5 6" key="1">
    <citation type="submission" date="2017-07" db="EMBL/GenBank/DDBJ databases">
        <title>Complete genome sequence of Actinoalloteichus hoggarensis DSM 45943, type strain of Actinoalloteichus hoggarensis.</title>
        <authorList>
            <person name="Ruckert C."/>
            <person name="Nouioui I."/>
            <person name="Willmese J."/>
            <person name="van Wezel G."/>
            <person name="Klenk H.-P."/>
            <person name="Kalinowski J."/>
            <person name="Zotchev S.B."/>
        </authorList>
    </citation>
    <scope>NUCLEOTIDE SEQUENCE [LARGE SCALE GENOMIC DNA]</scope>
    <source>
        <strain evidence="5 6">DSM 45943</strain>
    </source>
</reference>
<evidence type="ECO:0000313" key="6">
    <source>
        <dbReference type="Proteomes" id="UP000204221"/>
    </source>
</evidence>
<keyword evidence="1" id="KW-0378">Hydrolase</keyword>
<dbReference type="Gene3D" id="3.40.50.1820">
    <property type="entry name" value="alpha/beta hydrolase"/>
    <property type="match status" value="1"/>
</dbReference>
<proteinExistence type="predicted"/>
<dbReference type="GO" id="GO:0003847">
    <property type="term" value="F:1-alkyl-2-acetylglycerophosphocholine esterase activity"/>
    <property type="evidence" value="ECO:0007669"/>
    <property type="project" value="TreeGrafter"/>
</dbReference>
<evidence type="ECO:0000313" key="5">
    <source>
        <dbReference type="EMBL" id="ASO17825.1"/>
    </source>
</evidence>
<dbReference type="InterPro" id="IPR029058">
    <property type="entry name" value="AB_hydrolase_fold"/>
</dbReference>
<name>A0A221VWC8_9PSEU</name>
<dbReference type="Proteomes" id="UP000204221">
    <property type="component" value="Chromosome"/>
</dbReference>
<evidence type="ECO:0000256" key="1">
    <source>
        <dbReference type="ARBA" id="ARBA00022801"/>
    </source>
</evidence>
<feature type="chain" id="PRO_5039509309" evidence="4">
    <location>
        <begin position="43"/>
        <end position="426"/>
    </location>
</feature>
<evidence type="ECO:0000256" key="2">
    <source>
        <dbReference type="ARBA" id="ARBA00022963"/>
    </source>
</evidence>
<dbReference type="PANTHER" id="PTHR10272:SF0">
    <property type="entry name" value="PLATELET-ACTIVATING FACTOR ACETYLHYDROLASE"/>
    <property type="match status" value="1"/>
</dbReference>
<dbReference type="OrthoDB" id="569821at2"/>
<accession>A0A221VWC8</accession>
<dbReference type="AlphaFoldDB" id="A0A221VWC8"/>
<keyword evidence="4" id="KW-0732">Signal</keyword>
<keyword evidence="3" id="KW-0443">Lipid metabolism</keyword>
<feature type="signal peptide" evidence="4">
    <location>
        <begin position="1"/>
        <end position="42"/>
    </location>
</feature>
<dbReference type="GO" id="GO:0016042">
    <property type="term" value="P:lipid catabolic process"/>
    <property type="evidence" value="ECO:0007669"/>
    <property type="project" value="UniProtKB-KW"/>
</dbReference>
<keyword evidence="6" id="KW-1185">Reference proteome</keyword>
<dbReference type="SUPFAM" id="SSF53474">
    <property type="entry name" value="alpha/beta-Hydrolases"/>
    <property type="match status" value="1"/>
</dbReference>
<dbReference type="Pfam" id="PF03403">
    <property type="entry name" value="PAF-AH_p_II"/>
    <property type="match status" value="2"/>
</dbReference>
<dbReference type="PANTHER" id="PTHR10272">
    <property type="entry name" value="PLATELET-ACTIVATING FACTOR ACETYLHYDROLASE"/>
    <property type="match status" value="1"/>
</dbReference>
<dbReference type="KEGG" id="ahg:AHOG_00765"/>
<organism evidence="5 6">
    <name type="scientific">Actinoalloteichus hoggarensis</name>
    <dbReference type="NCBI Taxonomy" id="1470176"/>
    <lineage>
        <taxon>Bacteria</taxon>
        <taxon>Bacillati</taxon>
        <taxon>Actinomycetota</taxon>
        <taxon>Actinomycetes</taxon>
        <taxon>Pseudonocardiales</taxon>
        <taxon>Pseudonocardiaceae</taxon>
        <taxon>Actinoalloteichus</taxon>
    </lineage>
</organism>
<sequence>MSRGSPVILTGSMRIHRARRTGVRTAVLLPALLAGTALLAPAAAGASPTGDVSGGATHADRIALSIPAPTGDFAIGATELHVVDESRTDPWAPEVPYRELMISVWYPTEADGEPTTPWMPPNSAARLLADVEESTGLPMDDVLLPETHGQLGVPAAAQAGGRPVVLYSPGSGLPRAVGTAVVQDLVSHGYVVVTVDHTYNTRHVEFPGGRVVSALDLGDDFGAQASVHAEDLSFVVDVLTEIAEDGTSDAVRHGTPPAGLGVALGLGDLGVLGHSLGGSAAAVALQDDTRFDAAMSFDGPVYSPVPETGFDQPFLLFTQRIFEVPVWWESWDELWPNLRGEAWQLDLVGASHNSFTDYQFLYPQIEAAFGLPAESFRQQIGTVDPAVSFAAQQDYARAFFDEQLKGVPDPLLDGPSPEHPQVEFLR</sequence>
<evidence type="ECO:0000256" key="3">
    <source>
        <dbReference type="ARBA" id="ARBA00023098"/>
    </source>
</evidence>
<keyword evidence="2" id="KW-0442">Lipid degradation</keyword>
<gene>
    <name evidence="5" type="ORF">AHOG_00765</name>
</gene>
<protein>
    <submittedName>
        <fullName evidence="5">Isoform II</fullName>
    </submittedName>
</protein>
<dbReference type="EMBL" id="CP022521">
    <property type="protein sequence ID" value="ASO17825.1"/>
    <property type="molecule type" value="Genomic_DNA"/>
</dbReference>
<evidence type="ECO:0000256" key="4">
    <source>
        <dbReference type="SAM" id="SignalP"/>
    </source>
</evidence>